<proteinExistence type="predicted"/>
<feature type="domain" description="DUF2202" evidence="3">
    <location>
        <begin position="50"/>
        <end position="210"/>
    </location>
</feature>
<dbReference type="Proteomes" id="UP001222275">
    <property type="component" value="Chromosome"/>
</dbReference>
<reference evidence="4 5" key="1">
    <citation type="submission" date="2022-06" db="EMBL/GenBank/DDBJ databases">
        <title>Thiomicrohabdus sp. nov, an obligately chemolithoautotrophic, sulfur-oxidizing bacterium isolated from beach of Guanyin Mountain. Amoy.</title>
        <authorList>
            <person name="Zhu H."/>
        </authorList>
    </citation>
    <scope>NUCLEOTIDE SEQUENCE [LARGE SCALE GENOMIC DNA]</scope>
    <source>
        <strain evidence="4 5">XGS-01</strain>
    </source>
</reference>
<accession>A0ABY8CBU4</accession>
<evidence type="ECO:0000256" key="1">
    <source>
        <dbReference type="SAM" id="MobiDB-lite"/>
    </source>
</evidence>
<organism evidence="4 5">
    <name type="scientific">Thiomicrorhabdus lithotrophica</name>
    <dbReference type="NCBI Taxonomy" id="2949997"/>
    <lineage>
        <taxon>Bacteria</taxon>
        <taxon>Pseudomonadati</taxon>
        <taxon>Pseudomonadota</taxon>
        <taxon>Gammaproteobacteria</taxon>
        <taxon>Thiotrichales</taxon>
        <taxon>Piscirickettsiaceae</taxon>
        <taxon>Thiomicrorhabdus</taxon>
    </lineage>
</organism>
<sequence length="230" mass="25760">MKNSILQTTLLSASILAVSSPYAFAGKWNQQKTGSAPQTQAISALTNFEVESLKFMREEEKLARDVYLTLYDVWGVSIFKNIADSEQKHTDSVANLLTKYGIEDPVKSDALGDYTNPDFNELYHALVDYGSYSYEQALKVGTEIEELDIADLNDQLNIVNKSDITNVYNNLLKGSRNHLRSFYSLVTQAGFEYTPTHITQEEFDEIVNSESETGNINTTNTTSGKGRRGR</sequence>
<dbReference type="Gene3D" id="1.20.1260.10">
    <property type="match status" value="1"/>
</dbReference>
<evidence type="ECO:0000256" key="2">
    <source>
        <dbReference type="SAM" id="SignalP"/>
    </source>
</evidence>
<evidence type="ECO:0000313" key="4">
    <source>
        <dbReference type="EMBL" id="WEJ61593.1"/>
    </source>
</evidence>
<gene>
    <name evidence="4" type="ORF">NR989_06140</name>
</gene>
<dbReference type="EMBL" id="CP102381">
    <property type="protein sequence ID" value="WEJ61593.1"/>
    <property type="molecule type" value="Genomic_DNA"/>
</dbReference>
<evidence type="ECO:0000313" key="5">
    <source>
        <dbReference type="Proteomes" id="UP001222275"/>
    </source>
</evidence>
<feature type="region of interest" description="Disordered" evidence="1">
    <location>
        <begin position="207"/>
        <end position="230"/>
    </location>
</feature>
<name>A0ABY8CBU4_9GAMM</name>
<dbReference type="Pfam" id="PF09968">
    <property type="entry name" value="DUF2202"/>
    <property type="match status" value="1"/>
</dbReference>
<feature type="signal peptide" evidence="2">
    <location>
        <begin position="1"/>
        <end position="25"/>
    </location>
</feature>
<feature type="compositionally biased region" description="Low complexity" evidence="1">
    <location>
        <begin position="208"/>
        <end position="224"/>
    </location>
</feature>
<dbReference type="InterPro" id="IPR012347">
    <property type="entry name" value="Ferritin-like"/>
</dbReference>
<keyword evidence="5" id="KW-1185">Reference proteome</keyword>
<keyword evidence="2" id="KW-0732">Signal</keyword>
<dbReference type="InterPro" id="IPR019243">
    <property type="entry name" value="DUF2202"/>
</dbReference>
<evidence type="ECO:0000259" key="3">
    <source>
        <dbReference type="Pfam" id="PF09968"/>
    </source>
</evidence>
<dbReference type="CDD" id="cd01048">
    <property type="entry name" value="Ferritin_like_AB2"/>
    <property type="match status" value="1"/>
</dbReference>
<protein>
    <submittedName>
        <fullName evidence="4">DUF2202 domain-containing protein</fullName>
    </submittedName>
</protein>
<feature type="chain" id="PRO_5047195037" evidence="2">
    <location>
        <begin position="26"/>
        <end position="230"/>
    </location>
</feature>
<dbReference type="InterPro" id="IPR009078">
    <property type="entry name" value="Ferritin-like_SF"/>
</dbReference>
<dbReference type="RefSeq" id="WP_275593851.1">
    <property type="nucleotide sequence ID" value="NZ_CP102381.1"/>
</dbReference>
<dbReference type="SUPFAM" id="SSF47240">
    <property type="entry name" value="Ferritin-like"/>
    <property type="match status" value="1"/>
</dbReference>